<name>A0A2H3CHQ3_9AGAR</name>
<dbReference type="EMBL" id="KZ293416">
    <property type="protein sequence ID" value="PBK76297.1"/>
    <property type="molecule type" value="Genomic_DNA"/>
</dbReference>
<proteinExistence type="predicted"/>
<evidence type="ECO:0000313" key="2">
    <source>
        <dbReference type="Proteomes" id="UP000218334"/>
    </source>
</evidence>
<protein>
    <submittedName>
        <fullName evidence="1">Uncharacterized protein</fullName>
    </submittedName>
</protein>
<accession>A0A2H3CHQ3</accession>
<organism evidence="1 2">
    <name type="scientific">Armillaria solidipes</name>
    <dbReference type="NCBI Taxonomy" id="1076256"/>
    <lineage>
        <taxon>Eukaryota</taxon>
        <taxon>Fungi</taxon>
        <taxon>Dikarya</taxon>
        <taxon>Basidiomycota</taxon>
        <taxon>Agaricomycotina</taxon>
        <taxon>Agaricomycetes</taxon>
        <taxon>Agaricomycetidae</taxon>
        <taxon>Agaricales</taxon>
        <taxon>Marasmiineae</taxon>
        <taxon>Physalacriaceae</taxon>
        <taxon>Armillaria</taxon>
    </lineage>
</organism>
<dbReference type="Proteomes" id="UP000218334">
    <property type="component" value="Unassembled WGS sequence"/>
</dbReference>
<dbReference type="AlphaFoldDB" id="A0A2H3CHQ3"/>
<reference evidence="2" key="1">
    <citation type="journal article" date="2017" name="Nat. Ecol. Evol.">
        <title>Genome expansion and lineage-specific genetic innovations in the forest pathogenic fungi Armillaria.</title>
        <authorList>
            <person name="Sipos G."/>
            <person name="Prasanna A.N."/>
            <person name="Walter M.C."/>
            <person name="O'Connor E."/>
            <person name="Balint B."/>
            <person name="Krizsan K."/>
            <person name="Kiss B."/>
            <person name="Hess J."/>
            <person name="Varga T."/>
            <person name="Slot J."/>
            <person name="Riley R."/>
            <person name="Boka B."/>
            <person name="Rigling D."/>
            <person name="Barry K."/>
            <person name="Lee J."/>
            <person name="Mihaltcheva S."/>
            <person name="LaButti K."/>
            <person name="Lipzen A."/>
            <person name="Waldron R."/>
            <person name="Moloney N.M."/>
            <person name="Sperisen C."/>
            <person name="Kredics L."/>
            <person name="Vagvoelgyi C."/>
            <person name="Patrignani A."/>
            <person name="Fitzpatrick D."/>
            <person name="Nagy I."/>
            <person name="Doyle S."/>
            <person name="Anderson J.B."/>
            <person name="Grigoriev I.V."/>
            <person name="Gueldener U."/>
            <person name="Muensterkoetter M."/>
            <person name="Nagy L.G."/>
        </authorList>
    </citation>
    <scope>NUCLEOTIDE SEQUENCE [LARGE SCALE GENOMIC DNA]</scope>
    <source>
        <strain evidence="2">28-4</strain>
    </source>
</reference>
<gene>
    <name evidence="1" type="ORF">ARMSODRAFT_1011556</name>
</gene>
<sequence>MDWDLWIGSCIVSRSMYPTPSSSKITLECVVLFAGINTTEYHRGRGPQGGLDTLNIVLLGYLDLTNLGVYPREAKINGKLGIPVNATGLTQEDVPATYDTLFNKQGSS</sequence>
<keyword evidence="2" id="KW-1185">Reference proteome</keyword>
<evidence type="ECO:0000313" key="1">
    <source>
        <dbReference type="EMBL" id="PBK76297.1"/>
    </source>
</evidence>